<evidence type="ECO:0000313" key="2">
    <source>
        <dbReference type="Proteomes" id="UP001202248"/>
    </source>
</evidence>
<dbReference type="SUPFAM" id="SSF46626">
    <property type="entry name" value="Cytochrome c"/>
    <property type="match status" value="1"/>
</dbReference>
<dbReference type="PANTHER" id="PTHR30600">
    <property type="entry name" value="CYTOCHROME C PEROXIDASE-RELATED"/>
    <property type="match status" value="1"/>
</dbReference>
<dbReference type="Gene3D" id="1.10.760.10">
    <property type="entry name" value="Cytochrome c-like domain"/>
    <property type="match status" value="1"/>
</dbReference>
<dbReference type="InterPro" id="IPR036909">
    <property type="entry name" value="Cyt_c-like_dom_sf"/>
</dbReference>
<name>A0ABS9SII7_9BACT</name>
<dbReference type="Proteomes" id="UP001202248">
    <property type="component" value="Unassembled WGS sequence"/>
</dbReference>
<organism evidence="1 2">
    <name type="scientific">Niabella ginsengisoli</name>
    <dbReference type="NCBI Taxonomy" id="522298"/>
    <lineage>
        <taxon>Bacteria</taxon>
        <taxon>Pseudomonadati</taxon>
        <taxon>Bacteroidota</taxon>
        <taxon>Chitinophagia</taxon>
        <taxon>Chitinophagales</taxon>
        <taxon>Chitinophagaceae</taxon>
        <taxon>Niabella</taxon>
    </lineage>
</organism>
<accession>A0ABS9SII7</accession>
<proteinExistence type="predicted"/>
<evidence type="ECO:0000313" key="1">
    <source>
        <dbReference type="EMBL" id="MCH5598192.1"/>
    </source>
</evidence>
<keyword evidence="2" id="KW-1185">Reference proteome</keyword>
<gene>
    <name evidence="1" type="ORF">MKP09_09870</name>
</gene>
<dbReference type="InterPro" id="IPR051395">
    <property type="entry name" value="Cytochrome_c_Peroxidase/MauG"/>
</dbReference>
<comment type="caution">
    <text evidence="1">The sequence shown here is derived from an EMBL/GenBank/DDBJ whole genome shotgun (WGS) entry which is preliminary data.</text>
</comment>
<evidence type="ECO:0008006" key="3">
    <source>
        <dbReference type="Google" id="ProtNLM"/>
    </source>
</evidence>
<dbReference type="EMBL" id="JAKWBL010000001">
    <property type="protein sequence ID" value="MCH5598192.1"/>
    <property type="molecule type" value="Genomic_DNA"/>
</dbReference>
<reference evidence="1 2" key="1">
    <citation type="submission" date="2022-02" db="EMBL/GenBank/DDBJ databases">
        <authorList>
            <person name="Min J."/>
        </authorList>
    </citation>
    <scope>NUCLEOTIDE SEQUENCE [LARGE SCALE GENOMIC DNA]</scope>
    <source>
        <strain evidence="1 2">GR10-1</strain>
    </source>
</reference>
<sequence length="114" mass="13142">MFTDYSFRNNGIGIGANNDMGRFDVTLNENDKYKFKVPSLRNLKYSAPYMHDGRFYTLEAVLDHYSSNVQEYANVDPFLKDGLSLTIAEKQQIQAFLNTLNDTEFINNKLLAEQ</sequence>
<dbReference type="RefSeq" id="WP_240827549.1">
    <property type="nucleotide sequence ID" value="NZ_JAKWBL010000001.1"/>
</dbReference>
<protein>
    <recommendedName>
        <fullName evidence="3">Cytochrome-c peroxidase</fullName>
    </recommendedName>
</protein>